<comment type="caution">
    <text evidence="1">The sequence shown here is derived from an EMBL/GenBank/DDBJ whole genome shotgun (WGS) entry which is preliminary data.</text>
</comment>
<keyword evidence="2" id="KW-1185">Reference proteome</keyword>
<name>A0ABX4WVI9_VIBVL</name>
<proteinExistence type="predicted"/>
<dbReference type="Proteomes" id="UP000054370">
    <property type="component" value="Unassembled WGS sequence"/>
</dbReference>
<organism evidence="1 2">
    <name type="scientific">Vibrio vulnificus</name>
    <dbReference type="NCBI Taxonomy" id="672"/>
    <lineage>
        <taxon>Bacteria</taxon>
        <taxon>Pseudomonadati</taxon>
        <taxon>Pseudomonadota</taxon>
        <taxon>Gammaproteobacteria</taxon>
        <taxon>Vibrionales</taxon>
        <taxon>Vibrionaceae</taxon>
        <taxon>Vibrio</taxon>
    </lineage>
</organism>
<evidence type="ECO:0000313" key="1">
    <source>
        <dbReference type="EMBL" id="PNM67490.1"/>
    </source>
</evidence>
<protein>
    <submittedName>
        <fullName evidence="1">DUF3265 domain-containing protein</fullName>
    </submittedName>
</protein>
<dbReference type="EMBL" id="LOSH02000004">
    <property type="protein sequence ID" value="PNM67490.1"/>
    <property type="molecule type" value="Genomic_DNA"/>
</dbReference>
<reference evidence="1" key="1">
    <citation type="submission" date="2017-12" db="EMBL/GenBank/DDBJ databases">
        <title>FDA dAtabase for Regulatory Grade micrObial Sequences (FDA-ARGOS): Supporting development and validation of Infectious Disease Dx tests.</title>
        <authorList>
            <person name="Hoffmann M."/>
            <person name="Allard M."/>
            <person name="Evans P."/>
            <person name="Brown E."/>
            <person name="Tallon L.J."/>
            <person name="Sadzewicz L."/>
            <person name="Sengamalay N."/>
            <person name="Ott S."/>
            <person name="Godinez A."/>
            <person name="Nagaraj S."/>
            <person name="Vavikolanu K."/>
            <person name="Aluvathingal J."/>
            <person name="Nadendla S."/>
            <person name="Hobson J."/>
            <person name="Sichtig H."/>
        </authorList>
    </citation>
    <scope>NUCLEOTIDE SEQUENCE [LARGE SCALE GENOMIC DNA]</scope>
    <source>
        <strain evidence="1">FDAARGOS_118</strain>
    </source>
</reference>
<gene>
    <name evidence="1" type="ORF">AL548_014690</name>
</gene>
<sequence length="46" mass="5266">MSHFVLESKAHNKRFKTDSQRVAFLPCVHFSDLGGLQKHRIALLTT</sequence>
<evidence type="ECO:0000313" key="2">
    <source>
        <dbReference type="Proteomes" id="UP000054370"/>
    </source>
</evidence>
<accession>A0ABX4WVI9</accession>